<keyword evidence="3" id="KW-1185">Reference proteome</keyword>
<feature type="region of interest" description="Disordered" evidence="1">
    <location>
        <begin position="47"/>
        <end position="100"/>
    </location>
</feature>
<evidence type="ECO:0000313" key="3">
    <source>
        <dbReference type="Proteomes" id="UP001356427"/>
    </source>
</evidence>
<accession>A0AAN8M514</accession>
<protein>
    <submittedName>
        <fullName evidence="2">Uncharacterized protein</fullName>
    </submittedName>
</protein>
<gene>
    <name evidence="2" type="ORF">J4Q44_G00070610</name>
</gene>
<organism evidence="2 3">
    <name type="scientific">Coregonus suidteri</name>
    <dbReference type="NCBI Taxonomy" id="861788"/>
    <lineage>
        <taxon>Eukaryota</taxon>
        <taxon>Metazoa</taxon>
        <taxon>Chordata</taxon>
        <taxon>Craniata</taxon>
        <taxon>Vertebrata</taxon>
        <taxon>Euteleostomi</taxon>
        <taxon>Actinopterygii</taxon>
        <taxon>Neopterygii</taxon>
        <taxon>Teleostei</taxon>
        <taxon>Protacanthopterygii</taxon>
        <taxon>Salmoniformes</taxon>
        <taxon>Salmonidae</taxon>
        <taxon>Coregoninae</taxon>
        <taxon>Coregonus</taxon>
    </lineage>
</organism>
<dbReference type="EMBL" id="JAGTTL010000005">
    <property type="protein sequence ID" value="KAK6322269.1"/>
    <property type="molecule type" value="Genomic_DNA"/>
</dbReference>
<feature type="compositionally biased region" description="Basic residues" evidence="1">
    <location>
        <begin position="47"/>
        <end position="56"/>
    </location>
</feature>
<evidence type="ECO:0000313" key="2">
    <source>
        <dbReference type="EMBL" id="KAK6322269.1"/>
    </source>
</evidence>
<dbReference type="AlphaFoldDB" id="A0AAN8M514"/>
<feature type="compositionally biased region" description="Basic and acidic residues" evidence="1">
    <location>
        <begin position="77"/>
        <end position="100"/>
    </location>
</feature>
<reference evidence="2 3" key="1">
    <citation type="submission" date="2021-04" db="EMBL/GenBank/DDBJ databases">
        <authorList>
            <person name="De Guttry C."/>
            <person name="Zahm M."/>
            <person name="Klopp C."/>
            <person name="Cabau C."/>
            <person name="Louis A."/>
            <person name="Berthelot C."/>
            <person name="Parey E."/>
            <person name="Roest Crollius H."/>
            <person name="Montfort J."/>
            <person name="Robinson-Rechavi M."/>
            <person name="Bucao C."/>
            <person name="Bouchez O."/>
            <person name="Gislard M."/>
            <person name="Lluch J."/>
            <person name="Milhes M."/>
            <person name="Lampietro C."/>
            <person name="Lopez Roques C."/>
            <person name="Donnadieu C."/>
            <person name="Braasch I."/>
            <person name="Desvignes T."/>
            <person name="Postlethwait J."/>
            <person name="Bobe J."/>
            <person name="Wedekind C."/>
            <person name="Guiguen Y."/>
        </authorList>
    </citation>
    <scope>NUCLEOTIDE SEQUENCE [LARGE SCALE GENOMIC DNA]</scope>
    <source>
        <strain evidence="2">Cs_M1</strain>
        <tissue evidence="2">Blood</tissue>
    </source>
</reference>
<name>A0AAN8M514_9TELE</name>
<proteinExistence type="predicted"/>
<dbReference type="Proteomes" id="UP001356427">
    <property type="component" value="Unassembled WGS sequence"/>
</dbReference>
<evidence type="ECO:0000256" key="1">
    <source>
        <dbReference type="SAM" id="MobiDB-lite"/>
    </source>
</evidence>
<comment type="caution">
    <text evidence="2">The sequence shown here is derived from an EMBL/GenBank/DDBJ whole genome shotgun (WGS) entry which is preliminary data.</text>
</comment>
<sequence length="100" mass="11559">MSCEVQYGNIMGEREGAGKGMREKKDRLCCVVSLLVRLLREYSHRKRRVGAGRKTHHNQDWLTTQWDVVPRLGPDQSPRHNEQPHQGDSGSHRPDQFLRG</sequence>